<keyword evidence="2" id="KW-1185">Reference proteome</keyword>
<dbReference type="AlphaFoldDB" id="A0A3N4H6I7"/>
<dbReference type="Proteomes" id="UP000275078">
    <property type="component" value="Unassembled WGS sequence"/>
</dbReference>
<dbReference type="EMBL" id="ML120238">
    <property type="protein sequence ID" value="RPA70579.1"/>
    <property type="molecule type" value="Genomic_DNA"/>
</dbReference>
<protein>
    <submittedName>
        <fullName evidence="1">Uncharacterized protein</fullName>
    </submittedName>
</protein>
<organism evidence="1 2">
    <name type="scientific">Ascobolus immersus RN42</name>
    <dbReference type="NCBI Taxonomy" id="1160509"/>
    <lineage>
        <taxon>Eukaryota</taxon>
        <taxon>Fungi</taxon>
        <taxon>Dikarya</taxon>
        <taxon>Ascomycota</taxon>
        <taxon>Pezizomycotina</taxon>
        <taxon>Pezizomycetes</taxon>
        <taxon>Pezizales</taxon>
        <taxon>Ascobolaceae</taxon>
        <taxon>Ascobolus</taxon>
    </lineage>
</organism>
<proteinExistence type="predicted"/>
<evidence type="ECO:0000313" key="1">
    <source>
        <dbReference type="EMBL" id="RPA70579.1"/>
    </source>
</evidence>
<sequence length="183" mass="21351">MAKNFPTIAKLLSLCEPAMLCIRYRRYKPNFIESLFDTSKVQDTKMYKEYERQFVYGTGQPEELLEPPIGYYRAIRREWRQEIDSDPEAMKRSAEIFEACRYGESSQQDFDIFVDHVILPILIACVIADDLKPTKGVLGWRDLCKILFSDRIFTYGGIFSRVVKSPKFLASLMNSGVPREFFE</sequence>
<accession>A0A3N4H6I7</accession>
<name>A0A3N4H6I7_ASCIM</name>
<gene>
    <name evidence="1" type="ORF">BJ508DRAFT_316393</name>
</gene>
<evidence type="ECO:0000313" key="2">
    <source>
        <dbReference type="Proteomes" id="UP000275078"/>
    </source>
</evidence>
<reference evidence="1 2" key="1">
    <citation type="journal article" date="2018" name="Nat. Ecol. Evol.">
        <title>Pezizomycetes genomes reveal the molecular basis of ectomycorrhizal truffle lifestyle.</title>
        <authorList>
            <person name="Murat C."/>
            <person name="Payen T."/>
            <person name="Noel B."/>
            <person name="Kuo A."/>
            <person name="Morin E."/>
            <person name="Chen J."/>
            <person name="Kohler A."/>
            <person name="Krizsan K."/>
            <person name="Balestrini R."/>
            <person name="Da Silva C."/>
            <person name="Montanini B."/>
            <person name="Hainaut M."/>
            <person name="Levati E."/>
            <person name="Barry K.W."/>
            <person name="Belfiori B."/>
            <person name="Cichocki N."/>
            <person name="Clum A."/>
            <person name="Dockter R.B."/>
            <person name="Fauchery L."/>
            <person name="Guy J."/>
            <person name="Iotti M."/>
            <person name="Le Tacon F."/>
            <person name="Lindquist E.A."/>
            <person name="Lipzen A."/>
            <person name="Malagnac F."/>
            <person name="Mello A."/>
            <person name="Molinier V."/>
            <person name="Miyauchi S."/>
            <person name="Poulain J."/>
            <person name="Riccioni C."/>
            <person name="Rubini A."/>
            <person name="Sitrit Y."/>
            <person name="Splivallo R."/>
            <person name="Traeger S."/>
            <person name="Wang M."/>
            <person name="Zifcakova L."/>
            <person name="Wipf D."/>
            <person name="Zambonelli A."/>
            <person name="Paolocci F."/>
            <person name="Nowrousian M."/>
            <person name="Ottonello S."/>
            <person name="Baldrian P."/>
            <person name="Spatafora J.W."/>
            <person name="Henrissat B."/>
            <person name="Nagy L.G."/>
            <person name="Aury J.M."/>
            <person name="Wincker P."/>
            <person name="Grigoriev I.V."/>
            <person name="Bonfante P."/>
            <person name="Martin F.M."/>
        </authorList>
    </citation>
    <scope>NUCLEOTIDE SEQUENCE [LARGE SCALE GENOMIC DNA]</scope>
    <source>
        <strain evidence="1 2">RN42</strain>
    </source>
</reference>